<comment type="caution">
    <text evidence="1">The sequence shown here is derived from an EMBL/GenBank/DDBJ whole genome shotgun (WGS) entry which is preliminary data.</text>
</comment>
<protein>
    <submittedName>
        <fullName evidence="1">Uncharacterized protein</fullName>
    </submittedName>
</protein>
<reference evidence="1 2" key="1">
    <citation type="journal article" date="2019" name="Nat. Med.">
        <title>A library of human gut bacterial isolates paired with longitudinal multiomics data enables mechanistic microbiome research.</title>
        <authorList>
            <person name="Poyet M."/>
            <person name="Groussin M."/>
            <person name="Gibbons S.M."/>
            <person name="Avila-Pacheco J."/>
            <person name="Jiang X."/>
            <person name="Kearney S.M."/>
            <person name="Perrotta A.R."/>
            <person name="Berdy B."/>
            <person name="Zhao S."/>
            <person name="Lieberman T.D."/>
            <person name="Swanson P.K."/>
            <person name="Smith M."/>
            <person name="Roesemann S."/>
            <person name="Alexander J.E."/>
            <person name="Rich S.A."/>
            <person name="Livny J."/>
            <person name="Vlamakis H."/>
            <person name="Clish C."/>
            <person name="Bullock K."/>
            <person name="Deik A."/>
            <person name="Scott J."/>
            <person name="Pierce K.A."/>
            <person name="Xavier R.J."/>
            <person name="Alm E.J."/>
        </authorList>
    </citation>
    <scope>NUCLEOTIDE SEQUENCE [LARGE SCALE GENOMIC DNA]</scope>
    <source>
        <strain evidence="1 2">BIOML-A2</strain>
    </source>
</reference>
<dbReference type="EMBL" id="WKPR01000004">
    <property type="protein sequence ID" value="MSB19104.1"/>
    <property type="molecule type" value="Genomic_DNA"/>
</dbReference>
<gene>
    <name evidence="1" type="ORF">GKE97_06175</name>
</gene>
<dbReference type="Proteomes" id="UP000434475">
    <property type="component" value="Unassembled WGS sequence"/>
</dbReference>
<dbReference type="RefSeq" id="WP_172697463.1">
    <property type="nucleotide sequence ID" value="NZ_WKPR01000004.1"/>
</dbReference>
<evidence type="ECO:0000313" key="1">
    <source>
        <dbReference type="EMBL" id="MSB19104.1"/>
    </source>
</evidence>
<evidence type="ECO:0000313" key="2">
    <source>
        <dbReference type="Proteomes" id="UP000434475"/>
    </source>
</evidence>
<accession>A0A6I2QY29</accession>
<name>A0A6I2QY29_FLAPL</name>
<sequence>MYEIRGKYPGEPWETIDEADTKQEATRLLTEYRMAYGPEWRLCIKKVTA</sequence>
<dbReference type="AlphaFoldDB" id="A0A6I2QY29"/>
<proteinExistence type="predicted"/>
<organism evidence="1 2">
    <name type="scientific">Flavonifractor plautii</name>
    <name type="common">Fusobacterium plautii</name>
    <dbReference type="NCBI Taxonomy" id="292800"/>
    <lineage>
        <taxon>Bacteria</taxon>
        <taxon>Bacillati</taxon>
        <taxon>Bacillota</taxon>
        <taxon>Clostridia</taxon>
        <taxon>Eubacteriales</taxon>
        <taxon>Oscillospiraceae</taxon>
        <taxon>Flavonifractor</taxon>
    </lineage>
</organism>